<dbReference type="PANTHER" id="PTHR43084:SF1">
    <property type="entry name" value="PERSULFIDE DIOXYGENASE ETHE1, MITOCHONDRIAL"/>
    <property type="match status" value="1"/>
</dbReference>
<gene>
    <name evidence="3" type="ORF">MNBD_ACTINO02-3301</name>
</gene>
<keyword evidence="1" id="KW-0479">Metal-binding</keyword>
<accession>A0A3B0SL50</accession>
<dbReference type="Gene3D" id="3.60.15.10">
    <property type="entry name" value="Ribonuclease Z/Hydroxyacylglutathione hydrolase-like"/>
    <property type="match status" value="1"/>
</dbReference>
<dbReference type="InterPro" id="IPR036866">
    <property type="entry name" value="RibonucZ/Hydroxyglut_hydro"/>
</dbReference>
<sequence length="450" mass="47534">MNIVPIIDAGLGNSSYVVDLGDGSALVVDPEREPTPYLKTASDLGLRLRFTVETHLHADFVSGSRELVAEGATLVAPAGSNLSFEHRRLGDGDEIDLGGLTMRAIATPGHTPEHLSYLLVDGADPVALFSGGTLMAGGVARTDLLTSELSEPLARAAYRSIRDRLLVLPDDLVVYPTHGAGSFCSAGPTDDRTTTIGRERRTNPLLAVDTEDEFVEALFAGLGSYPTYFGRMRHLNQVGPTVHGGALPQLAGLTPADVVELQDSGGLVVDVRPIDRFAAGHVPNSLSIEMRDQFGTWLGWIVDPDHPIALVVDEGQDVSALVWQMLNVGFEIPVGRLTGGVGAWRAAGHAVATTALVGPGGFDPAATILDVRQLSEWADGHLAQATHLELGDIPAQADRFERNVQVHCGHGQRAMTAASLLERAGVEEITVSTGGPDEIAAALVEAARSR</sequence>
<dbReference type="SUPFAM" id="SSF56281">
    <property type="entry name" value="Metallo-hydrolase/oxidoreductase"/>
    <property type="match status" value="1"/>
</dbReference>
<dbReference type="GO" id="GO:0016787">
    <property type="term" value="F:hydrolase activity"/>
    <property type="evidence" value="ECO:0007669"/>
    <property type="project" value="UniProtKB-KW"/>
</dbReference>
<reference evidence="3" key="1">
    <citation type="submission" date="2018-06" db="EMBL/GenBank/DDBJ databases">
        <authorList>
            <person name="Zhirakovskaya E."/>
        </authorList>
    </citation>
    <scope>NUCLEOTIDE SEQUENCE</scope>
</reference>
<evidence type="ECO:0000256" key="1">
    <source>
        <dbReference type="ARBA" id="ARBA00022723"/>
    </source>
</evidence>
<evidence type="ECO:0000259" key="2">
    <source>
        <dbReference type="PROSITE" id="PS50206"/>
    </source>
</evidence>
<dbReference type="Pfam" id="PF00581">
    <property type="entry name" value="Rhodanese"/>
    <property type="match status" value="2"/>
</dbReference>
<dbReference type="InterPro" id="IPR051682">
    <property type="entry name" value="Mito_Persulfide_Diox"/>
</dbReference>
<feature type="domain" description="Rhodanese" evidence="2">
    <location>
        <begin position="362"/>
        <end position="445"/>
    </location>
</feature>
<dbReference type="SMART" id="SM00849">
    <property type="entry name" value="Lactamase_B"/>
    <property type="match status" value="1"/>
</dbReference>
<dbReference type="GO" id="GO:0050313">
    <property type="term" value="F:sulfur dioxygenase activity"/>
    <property type="evidence" value="ECO:0007669"/>
    <property type="project" value="InterPro"/>
</dbReference>
<dbReference type="SUPFAM" id="SSF52821">
    <property type="entry name" value="Rhodanese/Cell cycle control phosphatase"/>
    <property type="match status" value="2"/>
</dbReference>
<dbReference type="PANTHER" id="PTHR43084">
    <property type="entry name" value="PERSULFIDE DIOXYGENASE ETHE1"/>
    <property type="match status" value="1"/>
</dbReference>
<dbReference type="GO" id="GO:0006749">
    <property type="term" value="P:glutathione metabolic process"/>
    <property type="evidence" value="ECO:0007669"/>
    <property type="project" value="InterPro"/>
</dbReference>
<dbReference type="GO" id="GO:0070813">
    <property type="term" value="P:hydrogen sulfide metabolic process"/>
    <property type="evidence" value="ECO:0007669"/>
    <property type="project" value="TreeGrafter"/>
</dbReference>
<dbReference type="AlphaFoldDB" id="A0A3B0SL50"/>
<dbReference type="CDD" id="cd00158">
    <property type="entry name" value="RHOD"/>
    <property type="match status" value="2"/>
</dbReference>
<dbReference type="InterPro" id="IPR001763">
    <property type="entry name" value="Rhodanese-like_dom"/>
</dbReference>
<proteinExistence type="predicted"/>
<dbReference type="GO" id="GO:0046872">
    <property type="term" value="F:metal ion binding"/>
    <property type="evidence" value="ECO:0007669"/>
    <property type="project" value="UniProtKB-KW"/>
</dbReference>
<evidence type="ECO:0000313" key="3">
    <source>
        <dbReference type="EMBL" id="VAW06168.1"/>
    </source>
</evidence>
<name>A0A3B0SL50_9ZZZZ</name>
<keyword evidence="3" id="KW-0378">Hydrolase</keyword>
<dbReference type="Pfam" id="PF00753">
    <property type="entry name" value="Lactamase_B"/>
    <property type="match status" value="1"/>
</dbReference>
<dbReference type="CDD" id="cd07724">
    <property type="entry name" value="POD-like_MBL-fold"/>
    <property type="match status" value="1"/>
</dbReference>
<dbReference type="InterPro" id="IPR001279">
    <property type="entry name" value="Metallo-B-lactamas"/>
</dbReference>
<dbReference type="InterPro" id="IPR044528">
    <property type="entry name" value="POD-like_MBL-fold"/>
</dbReference>
<protein>
    <submittedName>
        <fullName evidence="3">MBL-fold metallo-hydrolase superfamily</fullName>
    </submittedName>
</protein>
<dbReference type="PROSITE" id="PS50206">
    <property type="entry name" value="RHODANESE_3"/>
    <property type="match status" value="2"/>
</dbReference>
<dbReference type="EMBL" id="UOEK01000340">
    <property type="protein sequence ID" value="VAW06168.1"/>
    <property type="molecule type" value="Genomic_DNA"/>
</dbReference>
<dbReference type="Gene3D" id="3.40.250.10">
    <property type="entry name" value="Rhodanese-like domain"/>
    <property type="match status" value="2"/>
</dbReference>
<dbReference type="SMART" id="SM00450">
    <property type="entry name" value="RHOD"/>
    <property type="match status" value="2"/>
</dbReference>
<organism evidence="3">
    <name type="scientific">hydrothermal vent metagenome</name>
    <dbReference type="NCBI Taxonomy" id="652676"/>
    <lineage>
        <taxon>unclassified sequences</taxon>
        <taxon>metagenomes</taxon>
        <taxon>ecological metagenomes</taxon>
    </lineage>
</organism>
<feature type="domain" description="Rhodanese" evidence="2">
    <location>
        <begin position="262"/>
        <end position="353"/>
    </location>
</feature>
<dbReference type="InterPro" id="IPR036873">
    <property type="entry name" value="Rhodanese-like_dom_sf"/>
</dbReference>